<keyword evidence="1" id="KW-1133">Transmembrane helix</keyword>
<dbReference type="EMBL" id="MEKH01000008">
    <property type="protein sequence ID" value="ODO04547.1"/>
    <property type="molecule type" value="Genomic_DNA"/>
</dbReference>
<gene>
    <name evidence="2" type="ORF">I350_05151</name>
</gene>
<keyword evidence="1" id="KW-0472">Membrane</keyword>
<dbReference type="Proteomes" id="UP000095149">
    <property type="component" value="Unassembled WGS sequence"/>
</dbReference>
<dbReference type="AlphaFoldDB" id="A0A1E3JWH3"/>
<protein>
    <submittedName>
        <fullName evidence="2">Uncharacterized protein</fullName>
    </submittedName>
</protein>
<proteinExistence type="predicted"/>
<name>A0A1E3JWH3_9TREE</name>
<accession>A0A1E3JWH3</accession>
<evidence type="ECO:0000256" key="1">
    <source>
        <dbReference type="SAM" id="Phobius"/>
    </source>
</evidence>
<dbReference type="OrthoDB" id="637503at2759"/>
<reference evidence="2 3" key="1">
    <citation type="submission" date="2016-06" db="EMBL/GenBank/DDBJ databases">
        <title>Evolution of pathogenesis and genome organization in the Tremellales.</title>
        <authorList>
            <person name="Cuomo C."/>
            <person name="Litvintseva A."/>
            <person name="Heitman J."/>
            <person name="Chen Y."/>
            <person name="Sun S."/>
            <person name="Springer D."/>
            <person name="Dromer F."/>
            <person name="Young S."/>
            <person name="Zeng Q."/>
            <person name="Chapman S."/>
            <person name="Gujja S."/>
            <person name="Saif S."/>
            <person name="Birren B."/>
        </authorList>
    </citation>
    <scope>NUCLEOTIDE SEQUENCE [LARGE SCALE GENOMIC DNA]</scope>
    <source>
        <strain evidence="2 3">CBS 6273</strain>
    </source>
</reference>
<comment type="caution">
    <text evidence="2">The sequence shown here is derived from an EMBL/GenBank/DDBJ whole genome shotgun (WGS) entry which is preliminary data.</text>
</comment>
<keyword evidence="1" id="KW-0812">Transmembrane</keyword>
<sequence>MSDPISSLPSTWDACVSWVASLKETVSSVPLLTGASNYLPWAETLQFALSGVRGCLCLLDEPPASYLPSKSNPTPYTTSLPAAIWKHLDTALAHALVRSLSPDLVPLFQSIVLGHPSCAARTLWLKLEADYGTPSSYDLWQSVQALSSQPQGSTPVTEFMTSRKQKFEALKAAGYDFDRWFWTLLSPILLLISVPLFAVSTVLP</sequence>
<evidence type="ECO:0000313" key="3">
    <source>
        <dbReference type="Proteomes" id="UP000095149"/>
    </source>
</evidence>
<evidence type="ECO:0000313" key="2">
    <source>
        <dbReference type="EMBL" id="ODO04547.1"/>
    </source>
</evidence>
<organism evidence="2 3">
    <name type="scientific">Cryptococcus amylolentus CBS 6273</name>
    <dbReference type="NCBI Taxonomy" id="1296118"/>
    <lineage>
        <taxon>Eukaryota</taxon>
        <taxon>Fungi</taxon>
        <taxon>Dikarya</taxon>
        <taxon>Basidiomycota</taxon>
        <taxon>Agaricomycotina</taxon>
        <taxon>Tremellomycetes</taxon>
        <taxon>Tremellales</taxon>
        <taxon>Cryptococcaceae</taxon>
        <taxon>Cryptococcus</taxon>
    </lineage>
</organism>
<feature type="transmembrane region" description="Helical" evidence="1">
    <location>
        <begin position="180"/>
        <end position="203"/>
    </location>
</feature>